<evidence type="ECO:0000313" key="3">
    <source>
        <dbReference type="Proteomes" id="UP000230423"/>
    </source>
</evidence>
<proteinExistence type="predicted"/>
<dbReference type="AlphaFoldDB" id="A0A2G9UWU8"/>
<name>A0A2G9UWU8_TELCI</name>
<evidence type="ECO:0000313" key="2">
    <source>
        <dbReference type="EMBL" id="PIO73970.1"/>
    </source>
</evidence>
<feature type="region of interest" description="Disordered" evidence="1">
    <location>
        <begin position="1"/>
        <end position="38"/>
    </location>
</feature>
<dbReference type="Proteomes" id="UP000230423">
    <property type="component" value="Unassembled WGS sequence"/>
</dbReference>
<accession>A0A2G9UWU8</accession>
<evidence type="ECO:0000256" key="1">
    <source>
        <dbReference type="SAM" id="MobiDB-lite"/>
    </source>
</evidence>
<dbReference type="OrthoDB" id="10521106at2759"/>
<gene>
    <name evidence="2" type="ORF">TELCIR_04026</name>
</gene>
<keyword evidence="3" id="KW-1185">Reference proteome</keyword>
<organism evidence="2 3">
    <name type="scientific">Teladorsagia circumcincta</name>
    <name type="common">Brown stomach worm</name>
    <name type="synonym">Ostertagia circumcincta</name>
    <dbReference type="NCBI Taxonomy" id="45464"/>
    <lineage>
        <taxon>Eukaryota</taxon>
        <taxon>Metazoa</taxon>
        <taxon>Ecdysozoa</taxon>
        <taxon>Nematoda</taxon>
        <taxon>Chromadorea</taxon>
        <taxon>Rhabditida</taxon>
        <taxon>Rhabditina</taxon>
        <taxon>Rhabditomorpha</taxon>
        <taxon>Strongyloidea</taxon>
        <taxon>Trichostrongylidae</taxon>
        <taxon>Teladorsagia</taxon>
    </lineage>
</organism>
<protein>
    <submittedName>
        <fullName evidence="2">Uncharacterized protein</fullName>
    </submittedName>
</protein>
<dbReference type="EMBL" id="KZ345354">
    <property type="protein sequence ID" value="PIO73970.1"/>
    <property type="molecule type" value="Genomic_DNA"/>
</dbReference>
<sequence length="61" mass="6803">MMSQKKRPLLSKPKAPTLESDSEGENDASKKSPLPVVDSNFKIPWRKEKVGLLQDSFSSTL</sequence>
<reference evidence="2 3" key="1">
    <citation type="submission" date="2015-09" db="EMBL/GenBank/DDBJ databases">
        <title>Draft genome of the parasitic nematode Teladorsagia circumcincta isolate WARC Sus (inbred).</title>
        <authorList>
            <person name="Mitreva M."/>
        </authorList>
    </citation>
    <scope>NUCLEOTIDE SEQUENCE [LARGE SCALE GENOMIC DNA]</scope>
    <source>
        <strain evidence="2 3">S</strain>
    </source>
</reference>